<dbReference type="RefSeq" id="WP_378576728.1">
    <property type="nucleotide sequence ID" value="NZ_JBHSFQ010000020.1"/>
</dbReference>
<reference evidence="2" key="1">
    <citation type="journal article" date="2019" name="Int. J. Syst. Evol. Microbiol.">
        <title>The Global Catalogue of Microorganisms (GCM) 10K type strain sequencing project: providing services to taxonomists for standard genome sequencing and annotation.</title>
        <authorList>
            <consortium name="The Broad Institute Genomics Platform"/>
            <consortium name="The Broad Institute Genome Sequencing Center for Infectious Disease"/>
            <person name="Wu L."/>
            <person name="Ma J."/>
        </authorList>
    </citation>
    <scope>NUCLEOTIDE SEQUENCE [LARGE SCALE GENOMIC DNA]</scope>
    <source>
        <strain evidence="2">XZYJ18</strain>
    </source>
</reference>
<dbReference type="Pfam" id="PF00300">
    <property type="entry name" value="His_Phos_1"/>
    <property type="match status" value="1"/>
</dbReference>
<dbReference type="SUPFAM" id="SSF53254">
    <property type="entry name" value="Phosphoglycerate mutase-like"/>
    <property type="match status" value="1"/>
</dbReference>
<comment type="caution">
    <text evidence="1">The sequence shown here is derived from an EMBL/GenBank/DDBJ whole genome shotgun (WGS) entry which is preliminary data.</text>
</comment>
<accession>A0ABV9E1F5</accession>
<dbReference type="InterPro" id="IPR029033">
    <property type="entry name" value="His_PPase_superfam"/>
</dbReference>
<dbReference type="Proteomes" id="UP001595923">
    <property type="component" value="Unassembled WGS sequence"/>
</dbReference>
<organism evidence="1 2">
    <name type="scientific">Nocardiopsis mangrovi</name>
    <dbReference type="NCBI Taxonomy" id="1179818"/>
    <lineage>
        <taxon>Bacteria</taxon>
        <taxon>Bacillati</taxon>
        <taxon>Actinomycetota</taxon>
        <taxon>Actinomycetes</taxon>
        <taxon>Streptosporangiales</taxon>
        <taxon>Nocardiopsidaceae</taxon>
        <taxon>Nocardiopsis</taxon>
    </lineage>
</organism>
<proteinExistence type="predicted"/>
<evidence type="ECO:0000313" key="1">
    <source>
        <dbReference type="EMBL" id="MFC4563989.1"/>
    </source>
</evidence>
<dbReference type="PANTHER" id="PTHR47623:SF1">
    <property type="entry name" value="OS09G0287300 PROTEIN"/>
    <property type="match status" value="1"/>
</dbReference>
<keyword evidence="2" id="KW-1185">Reference proteome</keyword>
<evidence type="ECO:0000313" key="2">
    <source>
        <dbReference type="Proteomes" id="UP001595923"/>
    </source>
</evidence>
<protein>
    <submittedName>
        <fullName evidence="1">SixA phosphatase family protein</fullName>
    </submittedName>
</protein>
<dbReference type="EMBL" id="JBHSFQ010000020">
    <property type="protein sequence ID" value="MFC4563989.1"/>
    <property type="molecule type" value="Genomic_DNA"/>
</dbReference>
<dbReference type="SMART" id="SM00855">
    <property type="entry name" value="PGAM"/>
    <property type="match status" value="1"/>
</dbReference>
<dbReference type="PANTHER" id="PTHR47623">
    <property type="entry name" value="OS09G0287300 PROTEIN"/>
    <property type="match status" value="1"/>
</dbReference>
<gene>
    <name evidence="1" type="ORF">ACFO4E_19175</name>
</gene>
<sequence length="160" mass="16859">MSRRLVILRHARAEHGFTGPDHDRTLTQGGRVQAVDAGGRLALGGLVPDHVICSTAVRTRETLDAVLGELPTRPTVEYEGSAYSADLDTVFGLINAVDPEVGTLLLVGHNPTMADLASAFMDDPGLISFPPASIAVVDLEVEWLYAAPGTGSGRVLDDEG</sequence>
<name>A0ABV9E1F5_9ACTN</name>
<dbReference type="InterPro" id="IPR013078">
    <property type="entry name" value="His_Pase_superF_clade-1"/>
</dbReference>
<dbReference type="Gene3D" id="3.40.50.1240">
    <property type="entry name" value="Phosphoglycerate mutase-like"/>
    <property type="match status" value="1"/>
</dbReference>